<dbReference type="PRINTS" id="PR00953">
    <property type="entry name" value="TYPE3IMRPROT"/>
</dbReference>
<evidence type="ECO:0000313" key="8">
    <source>
        <dbReference type="EMBL" id="MBK8571531.1"/>
    </source>
</evidence>
<evidence type="ECO:0000256" key="4">
    <source>
        <dbReference type="ARBA" id="ARBA00022692"/>
    </source>
</evidence>
<evidence type="ECO:0000256" key="5">
    <source>
        <dbReference type="ARBA" id="ARBA00022989"/>
    </source>
</evidence>
<evidence type="ECO:0000256" key="2">
    <source>
        <dbReference type="ARBA" id="ARBA00009772"/>
    </source>
</evidence>
<dbReference type="Proteomes" id="UP000709959">
    <property type="component" value="Unassembled WGS sequence"/>
</dbReference>
<keyword evidence="8" id="KW-0282">Flagellum</keyword>
<evidence type="ECO:0000256" key="1">
    <source>
        <dbReference type="ARBA" id="ARBA00004651"/>
    </source>
</evidence>
<dbReference type="EMBL" id="JADKCH010000001">
    <property type="protein sequence ID" value="MBK8571531.1"/>
    <property type="molecule type" value="Genomic_DNA"/>
</dbReference>
<feature type="transmembrane region" description="Helical" evidence="7">
    <location>
        <begin position="76"/>
        <end position="98"/>
    </location>
</feature>
<keyword evidence="6 7" id="KW-0472">Membrane</keyword>
<comment type="subcellular location">
    <subcellularLocation>
        <location evidence="1">Cell membrane</location>
        <topology evidence="1">Multi-pass membrane protein</topology>
    </subcellularLocation>
</comment>
<dbReference type="GO" id="GO:0006605">
    <property type="term" value="P:protein targeting"/>
    <property type="evidence" value="ECO:0007669"/>
    <property type="project" value="InterPro"/>
</dbReference>
<dbReference type="InterPro" id="IPR002010">
    <property type="entry name" value="T3SS_IM_R"/>
</dbReference>
<feature type="transmembrane region" description="Helical" evidence="7">
    <location>
        <begin position="191"/>
        <end position="208"/>
    </location>
</feature>
<dbReference type="Pfam" id="PF01311">
    <property type="entry name" value="Bac_export_1"/>
    <property type="match status" value="1"/>
</dbReference>
<evidence type="ECO:0000256" key="3">
    <source>
        <dbReference type="ARBA" id="ARBA00022475"/>
    </source>
</evidence>
<sequence>MTPTLMNTSVWAITGAKAVLWVLVLTRMTGLLATLPLLGSEQVPLQLRAALGALLTTVLLPVIPVPANLPSGLPELVGLMASELAIGLLLGSVVAWILEAVSFAGTLMDTQMGFSFVQFLDPATSQSTSISGSLMMQIAALLVFLTGLHHHMILALVDSYRIAPMGQGVPLQAFGLITLIGQMLAKGFQLAFPVLAVLFLIDLILGISGKFMPQLQLLQLSFPLKIALGMTVLGLVLRELAPWLTPLLASAPRLALKLLGG</sequence>
<dbReference type="GO" id="GO:0005886">
    <property type="term" value="C:plasma membrane"/>
    <property type="evidence" value="ECO:0007669"/>
    <property type="project" value="UniProtKB-SubCell"/>
</dbReference>
<organism evidence="8 9">
    <name type="scientific">Candidatus Geothrix odensensis</name>
    <dbReference type="NCBI Taxonomy" id="2954440"/>
    <lineage>
        <taxon>Bacteria</taxon>
        <taxon>Pseudomonadati</taxon>
        <taxon>Acidobacteriota</taxon>
        <taxon>Holophagae</taxon>
        <taxon>Holophagales</taxon>
        <taxon>Holophagaceae</taxon>
        <taxon>Geothrix</taxon>
    </lineage>
</organism>
<dbReference type="AlphaFoldDB" id="A0A936F0I4"/>
<feature type="transmembrane region" description="Helical" evidence="7">
    <location>
        <begin position="45"/>
        <end position="64"/>
    </location>
</feature>
<protein>
    <submittedName>
        <fullName evidence="8">Flagellar biosynthetic protein FliR</fullName>
    </submittedName>
</protein>
<keyword evidence="3" id="KW-1003">Cell membrane</keyword>
<gene>
    <name evidence="8" type="ORF">IPN91_02595</name>
</gene>
<reference evidence="8 9" key="1">
    <citation type="submission" date="2020-10" db="EMBL/GenBank/DDBJ databases">
        <title>Connecting structure to function with the recovery of over 1000 high-quality activated sludge metagenome-assembled genomes encoding full-length rRNA genes using long-read sequencing.</title>
        <authorList>
            <person name="Singleton C.M."/>
            <person name="Petriglieri F."/>
            <person name="Kristensen J.M."/>
            <person name="Kirkegaard R.H."/>
            <person name="Michaelsen T.Y."/>
            <person name="Andersen M.H."/>
            <person name="Karst S.M."/>
            <person name="Dueholm M.S."/>
            <person name="Nielsen P.H."/>
            <person name="Albertsen M."/>
        </authorList>
    </citation>
    <scope>NUCLEOTIDE SEQUENCE [LARGE SCALE GENOMIC DNA]</scope>
    <source>
        <strain evidence="8">OdNE_18-Q3-R46-58_MAXAC.008</strain>
    </source>
</reference>
<dbReference type="PANTHER" id="PTHR30065:SF1">
    <property type="entry name" value="SURFACE PRESENTATION OF ANTIGENS PROTEIN SPAR"/>
    <property type="match status" value="1"/>
</dbReference>
<name>A0A936F0I4_9BACT</name>
<dbReference type="PANTHER" id="PTHR30065">
    <property type="entry name" value="FLAGELLAR BIOSYNTHETIC PROTEIN FLIR"/>
    <property type="match status" value="1"/>
</dbReference>
<evidence type="ECO:0000256" key="6">
    <source>
        <dbReference type="ARBA" id="ARBA00023136"/>
    </source>
</evidence>
<evidence type="ECO:0000256" key="7">
    <source>
        <dbReference type="SAM" id="Phobius"/>
    </source>
</evidence>
<accession>A0A936F0I4</accession>
<evidence type="ECO:0000313" key="9">
    <source>
        <dbReference type="Proteomes" id="UP000709959"/>
    </source>
</evidence>
<feature type="transmembrane region" description="Helical" evidence="7">
    <location>
        <begin position="134"/>
        <end position="157"/>
    </location>
</feature>
<comment type="similarity">
    <text evidence="2">Belongs to the FliR/MopE/SpaR family.</text>
</comment>
<keyword evidence="4 7" id="KW-0812">Transmembrane</keyword>
<comment type="caution">
    <text evidence="8">The sequence shown here is derived from an EMBL/GenBank/DDBJ whole genome shotgun (WGS) entry which is preliminary data.</text>
</comment>
<keyword evidence="5 7" id="KW-1133">Transmembrane helix</keyword>
<keyword evidence="8" id="KW-0969">Cilium</keyword>
<proteinExistence type="inferred from homology"/>
<keyword evidence="8" id="KW-0966">Cell projection</keyword>